<name>A0A1F5N943_9BACT</name>
<organism evidence="2 3">
    <name type="scientific">Candidatus Doudnabacteria bacterium RIFCSPHIGHO2_01_52_17</name>
    <dbReference type="NCBI Taxonomy" id="1817820"/>
    <lineage>
        <taxon>Bacteria</taxon>
        <taxon>Candidatus Doudnaibacteriota</taxon>
    </lineage>
</organism>
<feature type="transmembrane region" description="Helical" evidence="1">
    <location>
        <begin position="12"/>
        <end position="32"/>
    </location>
</feature>
<accession>A0A1F5N943</accession>
<gene>
    <name evidence="2" type="ORF">A3K06_02830</name>
</gene>
<comment type="caution">
    <text evidence="2">The sequence shown here is derived from an EMBL/GenBank/DDBJ whole genome shotgun (WGS) entry which is preliminary data.</text>
</comment>
<evidence type="ECO:0000313" key="2">
    <source>
        <dbReference type="EMBL" id="OGE74103.1"/>
    </source>
</evidence>
<protein>
    <submittedName>
        <fullName evidence="2">Uncharacterized protein</fullName>
    </submittedName>
</protein>
<keyword evidence="1" id="KW-1133">Transmembrane helix</keyword>
<keyword evidence="1" id="KW-0812">Transmembrane</keyword>
<reference evidence="2 3" key="1">
    <citation type="journal article" date="2016" name="Nat. Commun.">
        <title>Thousands of microbial genomes shed light on interconnected biogeochemical processes in an aquifer system.</title>
        <authorList>
            <person name="Anantharaman K."/>
            <person name="Brown C.T."/>
            <person name="Hug L.A."/>
            <person name="Sharon I."/>
            <person name="Castelle C.J."/>
            <person name="Probst A.J."/>
            <person name="Thomas B.C."/>
            <person name="Singh A."/>
            <person name="Wilkins M.J."/>
            <person name="Karaoz U."/>
            <person name="Brodie E.L."/>
            <person name="Williams K.H."/>
            <person name="Hubbard S.S."/>
            <person name="Banfield J.F."/>
        </authorList>
    </citation>
    <scope>NUCLEOTIDE SEQUENCE [LARGE SCALE GENOMIC DNA]</scope>
</reference>
<keyword evidence="1" id="KW-0472">Membrane</keyword>
<dbReference type="EMBL" id="MFEG01000071">
    <property type="protein sequence ID" value="OGE74103.1"/>
    <property type="molecule type" value="Genomic_DNA"/>
</dbReference>
<evidence type="ECO:0000313" key="3">
    <source>
        <dbReference type="Proteomes" id="UP000176547"/>
    </source>
</evidence>
<evidence type="ECO:0000256" key="1">
    <source>
        <dbReference type="SAM" id="Phobius"/>
    </source>
</evidence>
<sequence length="235" mass="26682">MPLSWRAKKQLTFFAVFAGAVFLLVFGIIYLFRSPAPPPAPELPVAEDLVVFWARFFQIAPGHYEVSALVENPNLLLGTDRLTYRLRLYDQNNILIALREGRIFANPREKFLIYEPDIRTFERSPVRAAVEFLDVPWKRIEKERAELLVAKKDFSNSETGGRLRVLAQNQSLFAVKNVFLSAVLLDKDGNALGVSVSKISEIPGEGEREVIFTWRDAFDPSPVSIEVLTRTNLTE</sequence>
<dbReference type="AlphaFoldDB" id="A0A1F5N943"/>
<proteinExistence type="predicted"/>
<dbReference type="Proteomes" id="UP000176547">
    <property type="component" value="Unassembled WGS sequence"/>
</dbReference>